<reference evidence="3" key="1">
    <citation type="submission" date="2023-01" db="EMBL/GenBank/DDBJ databases">
        <title>The genome sequence of Kordiimonadaceae bacterium 6D33.</title>
        <authorList>
            <person name="Liu Y."/>
        </authorList>
    </citation>
    <scope>NUCLEOTIDE SEQUENCE</scope>
    <source>
        <strain evidence="3">6D33</strain>
    </source>
</reference>
<feature type="transmembrane region" description="Helical" evidence="2">
    <location>
        <begin position="370"/>
        <end position="393"/>
    </location>
</feature>
<feature type="transmembrane region" description="Helical" evidence="2">
    <location>
        <begin position="48"/>
        <end position="68"/>
    </location>
</feature>
<dbReference type="InterPro" id="IPR001927">
    <property type="entry name" value="Na/Gal_symport"/>
</dbReference>
<dbReference type="InterPro" id="IPR039672">
    <property type="entry name" value="MFS_2"/>
</dbReference>
<dbReference type="GO" id="GO:0008643">
    <property type="term" value="P:carbohydrate transport"/>
    <property type="evidence" value="ECO:0007669"/>
    <property type="project" value="InterPro"/>
</dbReference>
<comment type="similarity">
    <text evidence="1">Belongs to the sodium:galactoside symporter (TC 2.A.2) family.</text>
</comment>
<dbReference type="AlphaFoldDB" id="A0AAF0BLC8"/>
<dbReference type="CDD" id="cd17332">
    <property type="entry name" value="MFS_MelB_like"/>
    <property type="match status" value="1"/>
</dbReference>
<dbReference type="InterPro" id="IPR036259">
    <property type="entry name" value="MFS_trans_sf"/>
</dbReference>
<dbReference type="NCBIfam" id="TIGR00792">
    <property type="entry name" value="gph"/>
    <property type="match status" value="1"/>
</dbReference>
<dbReference type="Proteomes" id="UP001217500">
    <property type="component" value="Chromosome"/>
</dbReference>
<feature type="transmembrane region" description="Helical" evidence="2">
    <location>
        <begin position="413"/>
        <end position="435"/>
    </location>
</feature>
<gene>
    <name evidence="3" type="ORF">PH603_06050</name>
</gene>
<dbReference type="PANTHER" id="PTHR11328:SF24">
    <property type="entry name" value="MAJOR FACILITATOR SUPERFAMILY (MFS) PROFILE DOMAIN-CONTAINING PROTEIN"/>
    <property type="match status" value="1"/>
</dbReference>
<feature type="transmembrane region" description="Helical" evidence="2">
    <location>
        <begin position="115"/>
        <end position="135"/>
    </location>
</feature>
<evidence type="ECO:0000256" key="1">
    <source>
        <dbReference type="ARBA" id="ARBA00009617"/>
    </source>
</evidence>
<feature type="transmembrane region" description="Helical" evidence="2">
    <location>
        <begin position="327"/>
        <end position="349"/>
    </location>
</feature>
<dbReference type="Pfam" id="PF13347">
    <property type="entry name" value="MFS_2"/>
    <property type="match status" value="1"/>
</dbReference>
<proteinExistence type="inferred from homology"/>
<dbReference type="GO" id="GO:0015293">
    <property type="term" value="F:symporter activity"/>
    <property type="evidence" value="ECO:0007669"/>
    <property type="project" value="InterPro"/>
</dbReference>
<feature type="transmembrane region" description="Helical" evidence="2">
    <location>
        <begin position="239"/>
        <end position="264"/>
    </location>
</feature>
<feature type="transmembrane region" description="Helical" evidence="2">
    <location>
        <begin position="187"/>
        <end position="209"/>
    </location>
</feature>
<dbReference type="SUPFAM" id="SSF103473">
    <property type="entry name" value="MFS general substrate transporter"/>
    <property type="match status" value="1"/>
</dbReference>
<dbReference type="RefSeq" id="WP_289505115.1">
    <property type="nucleotide sequence ID" value="NZ_CP116805.1"/>
</dbReference>
<organism evidence="3 4">
    <name type="scientific">Gimibacter soli</name>
    <dbReference type="NCBI Taxonomy" id="3024400"/>
    <lineage>
        <taxon>Bacteria</taxon>
        <taxon>Pseudomonadati</taxon>
        <taxon>Pseudomonadota</taxon>
        <taxon>Alphaproteobacteria</taxon>
        <taxon>Kordiimonadales</taxon>
        <taxon>Temperatibacteraceae</taxon>
        <taxon>Gimibacter</taxon>
    </lineage>
</organism>
<dbReference type="Gene3D" id="1.20.1250.20">
    <property type="entry name" value="MFS general substrate transporter like domains"/>
    <property type="match status" value="2"/>
</dbReference>
<keyword evidence="2" id="KW-0472">Membrane</keyword>
<dbReference type="EMBL" id="CP116805">
    <property type="protein sequence ID" value="WCL55319.1"/>
    <property type="molecule type" value="Genomic_DNA"/>
</dbReference>
<feature type="transmembrane region" description="Helical" evidence="2">
    <location>
        <begin position="303"/>
        <end position="321"/>
    </location>
</feature>
<feature type="transmembrane region" description="Helical" evidence="2">
    <location>
        <begin position="89"/>
        <end position="109"/>
    </location>
</feature>
<feature type="transmembrane region" description="Helical" evidence="2">
    <location>
        <begin position="156"/>
        <end position="175"/>
    </location>
</feature>
<keyword evidence="2" id="KW-0812">Transmembrane</keyword>
<dbReference type="KEGG" id="gso:PH603_06050"/>
<feature type="transmembrane region" description="Helical" evidence="2">
    <location>
        <begin position="20"/>
        <end position="42"/>
    </location>
</feature>
<name>A0AAF0BLC8_9PROT</name>
<keyword evidence="4" id="KW-1185">Reference proteome</keyword>
<evidence type="ECO:0000313" key="3">
    <source>
        <dbReference type="EMBL" id="WCL55319.1"/>
    </source>
</evidence>
<evidence type="ECO:0000256" key="2">
    <source>
        <dbReference type="SAM" id="Phobius"/>
    </source>
</evidence>
<evidence type="ECO:0000313" key="4">
    <source>
        <dbReference type="Proteomes" id="UP001217500"/>
    </source>
</evidence>
<protein>
    <submittedName>
        <fullName evidence="3">Glycoside-pentoside-hexuronide (GPH):cation symporter</fullName>
    </submittedName>
</protein>
<dbReference type="PANTHER" id="PTHR11328">
    <property type="entry name" value="MAJOR FACILITATOR SUPERFAMILY DOMAIN-CONTAINING PROTEIN"/>
    <property type="match status" value="1"/>
</dbReference>
<dbReference type="GO" id="GO:0005886">
    <property type="term" value="C:plasma membrane"/>
    <property type="evidence" value="ECO:0007669"/>
    <property type="project" value="TreeGrafter"/>
</dbReference>
<accession>A0AAF0BLC8</accession>
<feature type="transmembrane region" description="Helical" evidence="2">
    <location>
        <begin position="276"/>
        <end position="296"/>
    </location>
</feature>
<dbReference type="GO" id="GO:0006814">
    <property type="term" value="P:sodium ion transport"/>
    <property type="evidence" value="ECO:0007669"/>
    <property type="project" value="InterPro"/>
</dbReference>
<keyword evidence="2" id="KW-1133">Transmembrane helix</keyword>
<sequence>MADQLQTDNDARATPLKPFIGFGLGDYALNLFWQGVGFFLFFFETNVVGLSGTVVGTLFLIASIWDAVTDPIMGFIAERTRSRFGPYRPYLLFGCVPLAIMFALMFTPVRFPEEWMTIVYTLIVLLLFRTTYTIVSIPYSTLGARITQNFDGRTRLAGIRMYFGFLGGVSISFIAKHLQTEHPDAVAFSHMGIAAGVLAVIVLVACFALTDTHEEPEPADEEMPGLGESLSAMMRNRPFMLVIGGIMLVTVANSIVGQTMLYFFESTLGNRTAGNNAIIIMGAAPLITIPLWALVALKIGKRFAWILGCLTGAAGLMMLYFDRSGSIMAAYGAVIVIVIGLSSFAVLFWSALPDTIEYGQYLTGIKIESFLIGMASSFQKVTIGLSAFVAGILLDMIGYQAGADVASTTADGIRNIFTLIPATALLGSALVILFYPVTAQSHAAIVAKLREMKS</sequence>